<evidence type="ECO:0000256" key="9">
    <source>
        <dbReference type="ARBA" id="ARBA00023316"/>
    </source>
</evidence>
<keyword evidence="5 13" id="KW-0808">Transferase</keyword>
<dbReference type="Gene3D" id="1.10.3810.10">
    <property type="entry name" value="Biosynthetic peptidoglycan transglycosylase-like"/>
    <property type="match status" value="1"/>
</dbReference>
<feature type="domain" description="Glycosyl transferase family 51" evidence="12">
    <location>
        <begin position="61"/>
        <end position="215"/>
    </location>
</feature>
<dbReference type="AlphaFoldDB" id="A0A4U1B488"/>
<evidence type="ECO:0000256" key="8">
    <source>
        <dbReference type="ARBA" id="ARBA00023136"/>
    </source>
</evidence>
<comment type="pathway">
    <text evidence="2">Cell wall biogenesis; peptidoglycan biosynthesis.</text>
</comment>
<dbReference type="GO" id="GO:0030288">
    <property type="term" value="C:outer membrane-bounded periplasmic space"/>
    <property type="evidence" value="ECO:0007669"/>
    <property type="project" value="TreeGrafter"/>
</dbReference>
<dbReference type="InterPro" id="IPR050396">
    <property type="entry name" value="Glycosyltr_51/Transpeptidase"/>
</dbReference>
<evidence type="ECO:0000256" key="5">
    <source>
        <dbReference type="ARBA" id="ARBA00022679"/>
    </source>
</evidence>
<comment type="catalytic activity">
    <reaction evidence="11">
        <text>[GlcNAc-(1-&gt;4)-Mur2Ac(oyl-L-Ala-gamma-D-Glu-L-Lys-D-Ala-D-Ala)](n)-di-trans,octa-cis-undecaprenyl diphosphate + beta-D-GlcNAc-(1-&gt;4)-Mur2Ac(oyl-L-Ala-gamma-D-Glu-L-Lys-D-Ala-D-Ala)-di-trans,octa-cis-undecaprenyl diphosphate = [GlcNAc-(1-&gt;4)-Mur2Ac(oyl-L-Ala-gamma-D-Glu-L-Lys-D-Ala-D-Ala)](n+1)-di-trans,octa-cis-undecaprenyl diphosphate + di-trans,octa-cis-undecaprenyl diphosphate + H(+)</text>
        <dbReference type="Rhea" id="RHEA:23708"/>
        <dbReference type="Rhea" id="RHEA-COMP:9602"/>
        <dbReference type="Rhea" id="RHEA-COMP:9603"/>
        <dbReference type="ChEBI" id="CHEBI:15378"/>
        <dbReference type="ChEBI" id="CHEBI:58405"/>
        <dbReference type="ChEBI" id="CHEBI:60033"/>
        <dbReference type="ChEBI" id="CHEBI:78435"/>
        <dbReference type="EC" id="2.4.99.28"/>
    </reaction>
</comment>
<keyword evidence="7" id="KW-0573">Peptidoglycan synthesis</keyword>
<dbReference type="PANTHER" id="PTHR32282">
    <property type="entry name" value="BINDING PROTEIN TRANSPEPTIDASE, PUTATIVE-RELATED"/>
    <property type="match status" value="1"/>
</dbReference>
<evidence type="ECO:0000313" key="14">
    <source>
        <dbReference type="Proteomes" id="UP000307999"/>
    </source>
</evidence>
<comment type="catalytic activity">
    <reaction evidence="10">
        <text>Preferential cleavage: (Ac)2-L-Lys-D-Ala-|-D-Ala. Also transpeptidation of peptidyl-alanyl moieties that are N-acyl substituents of D-alanine.</text>
        <dbReference type="EC" id="3.4.16.4"/>
    </reaction>
</comment>
<dbReference type="GO" id="GO:0009002">
    <property type="term" value="F:serine-type D-Ala-D-Ala carboxypeptidase activity"/>
    <property type="evidence" value="ECO:0007669"/>
    <property type="project" value="UniProtKB-EC"/>
</dbReference>
<keyword evidence="3" id="KW-1003">Cell membrane</keyword>
<sequence>MIRKKYQHYTLPGKPDFMKTLKILFVVLTLAILLFSAYESAMVLKAYQNTQTIKRHWLNDQVIKIRFQDVPTERINMLLSVEDPGFFEHNGVDFETPGAGYTTISQALCKAMYFDNFKPGFAKIEQTLISVLVLDQHFSKEEQLNIFLNTAYMGHINGRGIYGFANAARVYFESEFNSLTDQQFLALVAMVVAPNGFNIKTNPTQNEERVKRIQKLLAGEYVPKSLTDIYYQQEI</sequence>
<evidence type="ECO:0000256" key="10">
    <source>
        <dbReference type="ARBA" id="ARBA00034000"/>
    </source>
</evidence>
<reference evidence="13 14" key="1">
    <citation type="submission" date="2019-04" db="EMBL/GenBank/DDBJ databases">
        <title>Thalassotalea guangxiensis sp. nov., isolated from sediment of the coastal wetland.</title>
        <authorList>
            <person name="Zheng S."/>
            <person name="Zhang D."/>
        </authorList>
    </citation>
    <scope>NUCLEOTIDE SEQUENCE [LARGE SCALE GENOMIC DNA]</scope>
    <source>
        <strain evidence="13 14">ZS-4</strain>
    </source>
</reference>
<keyword evidence="6" id="KW-0133">Cell shape</keyword>
<dbReference type="EMBL" id="SWDB01000023">
    <property type="protein sequence ID" value="TKB44876.1"/>
    <property type="molecule type" value="Genomic_DNA"/>
</dbReference>
<dbReference type="GO" id="GO:0008360">
    <property type="term" value="P:regulation of cell shape"/>
    <property type="evidence" value="ECO:0007669"/>
    <property type="project" value="UniProtKB-KW"/>
</dbReference>
<evidence type="ECO:0000256" key="1">
    <source>
        <dbReference type="ARBA" id="ARBA00004236"/>
    </source>
</evidence>
<evidence type="ECO:0000256" key="4">
    <source>
        <dbReference type="ARBA" id="ARBA00022676"/>
    </source>
</evidence>
<protein>
    <submittedName>
        <fullName evidence="13">Glycosyl transferase family 51</fullName>
    </submittedName>
</protein>
<dbReference type="GO" id="GO:0008955">
    <property type="term" value="F:peptidoglycan glycosyltransferase activity"/>
    <property type="evidence" value="ECO:0007669"/>
    <property type="project" value="UniProtKB-EC"/>
</dbReference>
<dbReference type="Pfam" id="PF00912">
    <property type="entry name" value="Transgly"/>
    <property type="match status" value="1"/>
</dbReference>
<dbReference type="PANTHER" id="PTHR32282:SF11">
    <property type="entry name" value="PENICILLIN-BINDING PROTEIN 1B"/>
    <property type="match status" value="1"/>
</dbReference>
<gene>
    <name evidence="13" type="ORF">E8M12_10235</name>
</gene>
<evidence type="ECO:0000313" key="13">
    <source>
        <dbReference type="EMBL" id="TKB44876.1"/>
    </source>
</evidence>
<evidence type="ECO:0000256" key="6">
    <source>
        <dbReference type="ARBA" id="ARBA00022960"/>
    </source>
</evidence>
<comment type="caution">
    <text evidence="13">The sequence shown here is derived from an EMBL/GenBank/DDBJ whole genome shotgun (WGS) entry which is preliminary data.</text>
</comment>
<dbReference type="GO" id="GO:0009252">
    <property type="term" value="P:peptidoglycan biosynthetic process"/>
    <property type="evidence" value="ECO:0007669"/>
    <property type="project" value="UniProtKB-KW"/>
</dbReference>
<evidence type="ECO:0000256" key="11">
    <source>
        <dbReference type="ARBA" id="ARBA00049902"/>
    </source>
</evidence>
<dbReference type="Proteomes" id="UP000307999">
    <property type="component" value="Unassembled WGS sequence"/>
</dbReference>
<name>A0A4U1B488_9GAMM</name>
<proteinExistence type="predicted"/>
<evidence type="ECO:0000256" key="3">
    <source>
        <dbReference type="ARBA" id="ARBA00022475"/>
    </source>
</evidence>
<dbReference type="GO" id="GO:0005886">
    <property type="term" value="C:plasma membrane"/>
    <property type="evidence" value="ECO:0007669"/>
    <property type="project" value="UniProtKB-SubCell"/>
</dbReference>
<organism evidence="13 14">
    <name type="scientific">Thalassotalea mangrovi</name>
    <dbReference type="NCBI Taxonomy" id="2572245"/>
    <lineage>
        <taxon>Bacteria</taxon>
        <taxon>Pseudomonadati</taxon>
        <taxon>Pseudomonadota</taxon>
        <taxon>Gammaproteobacteria</taxon>
        <taxon>Alteromonadales</taxon>
        <taxon>Colwelliaceae</taxon>
        <taxon>Thalassotalea</taxon>
    </lineage>
</organism>
<keyword evidence="9" id="KW-0961">Cell wall biogenesis/degradation</keyword>
<dbReference type="GO" id="GO:0071555">
    <property type="term" value="P:cell wall organization"/>
    <property type="evidence" value="ECO:0007669"/>
    <property type="project" value="UniProtKB-KW"/>
</dbReference>
<evidence type="ECO:0000259" key="12">
    <source>
        <dbReference type="Pfam" id="PF00912"/>
    </source>
</evidence>
<dbReference type="OrthoDB" id="9766909at2"/>
<keyword evidence="8" id="KW-0472">Membrane</keyword>
<keyword evidence="14" id="KW-1185">Reference proteome</keyword>
<dbReference type="InterPro" id="IPR023346">
    <property type="entry name" value="Lysozyme-like_dom_sf"/>
</dbReference>
<dbReference type="InterPro" id="IPR001264">
    <property type="entry name" value="Glyco_trans_51"/>
</dbReference>
<accession>A0A4U1B488</accession>
<comment type="subcellular location">
    <subcellularLocation>
        <location evidence="1">Cell membrane</location>
    </subcellularLocation>
</comment>
<keyword evidence="4" id="KW-0328">Glycosyltransferase</keyword>
<evidence type="ECO:0000256" key="7">
    <source>
        <dbReference type="ARBA" id="ARBA00022984"/>
    </source>
</evidence>
<dbReference type="InterPro" id="IPR036950">
    <property type="entry name" value="PBP_transglycosylase"/>
</dbReference>
<evidence type="ECO:0000256" key="2">
    <source>
        <dbReference type="ARBA" id="ARBA00004752"/>
    </source>
</evidence>
<dbReference type="SUPFAM" id="SSF53955">
    <property type="entry name" value="Lysozyme-like"/>
    <property type="match status" value="1"/>
</dbReference>